<evidence type="ECO:0000256" key="1">
    <source>
        <dbReference type="ARBA" id="ARBA00022441"/>
    </source>
</evidence>
<keyword evidence="2" id="KW-0677">Repeat</keyword>
<organism evidence="3 4">
    <name type="scientific">Amborella trichopoda</name>
    <dbReference type="NCBI Taxonomy" id="13333"/>
    <lineage>
        <taxon>Eukaryota</taxon>
        <taxon>Viridiplantae</taxon>
        <taxon>Streptophyta</taxon>
        <taxon>Embryophyta</taxon>
        <taxon>Tracheophyta</taxon>
        <taxon>Spermatophyta</taxon>
        <taxon>Magnoliopsida</taxon>
        <taxon>Amborellales</taxon>
        <taxon>Amborellaceae</taxon>
        <taxon>Amborella</taxon>
    </lineage>
</organism>
<dbReference type="SUPFAM" id="SSF117281">
    <property type="entry name" value="Kelch motif"/>
    <property type="match status" value="1"/>
</dbReference>
<protein>
    <recommendedName>
        <fullName evidence="5">F-box domain-containing protein</fullName>
    </recommendedName>
</protein>
<dbReference type="PANTHER" id="PTHR46344:SF19">
    <property type="entry name" value="F-BOX DOMAIN-CONTAINING PROTEIN"/>
    <property type="match status" value="1"/>
</dbReference>
<dbReference type="Pfam" id="PF01344">
    <property type="entry name" value="Kelch_1"/>
    <property type="match status" value="1"/>
</dbReference>
<evidence type="ECO:0000313" key="4">
    <source>
        <dbReference type="Proteomes" id="UP000017836"/>
    </source>
</evidence>
<dbReference type="HOGENOM" id="CLU_937948_0_0_1"/>
<gene>
    <name evidence="3" type="ORF">AMTR_s00088p00016720</name>
</gene>
<keyword evidence="1" id="KW-0880">Kelch repeat</keyword>
<sequence>MLVPLPPEGSRPLVIAPSTGDIFCMRTPFSSSSSSPSFLWRYSPNADPETWEPLCIPSYASLVTTCNQHLGRKSYVPLSTITATLLGHHLYVAGGLPVPAASRYDLHAKTWERLPDMHHLRVQAASTECEGLIYVVGGRALDTRYSAEVYDPTAGAWTLIKDFVPQPAEECVVATLGKRLVMLTRSKIEPEWQLRVRDGEAWHELGEVPDSVGQGWRRAEMVPVGNEIWVVEDRWWMLKCVGGGIRVWPTFSGPGFWPEGNAVGGREGFANAFSLVDGGKGVEWRKIPIFSVPVKGL</sequence>
<reference evidence="4" key="1">
    <citation type="journal article" date="2013" name="Science">
        <title>The Amborella genome and the evolution of flowering plants.</title>
        <authorList>
            <consortium name="Amborella Genome Project"/>
        </authorList>
    </citation>
    <scope>NUCLEOTIDE SEQUENCE [LARGE SCALE GENOMIC DNA]</scope>
</reference>
<proteinExistence type="predicted"/>
<dbReference type="InterPro" id="IPR006652">
    <property type="entry name" value="Kelch_1"/>
</dbReference>
<dbReference type="OMA" id="HFLCAKL"/>
<dbReference type="InterPro" id="IPR015915">
    <property type="entry name" value="Kelch-typ_b-propeller"/>
</dbReference>
<dbReference type="PANTHER" id="PTHR46344">
    <property type="entry name" value="OS02G0202900 PROTEIN"/>
    <property type="match status" value="1"/>
</dbReference>
<evidence type="ECO:0008006" key="5">
    <source>
        <dbReference type="Google" id="ProtNLM"/>
    </source>
</evidence>
<dbReference type="eggNOG" id="ENOG502SFV1">
    <property type="taxonomic scope" value="Eukaryota"/>
</dbReference>
<dbReference type="Proteomes" id="UP000017836">
    <property type="component" value="Unassembled WGS sequence"/>
</dbReference>
<evidence type="ECO:0000313" key="3">
    <source>
        <dbReference type="EMBL" id="ERM99487.1"/>
    </source>
</evidence>
<evidence type="ECO:0000256" key="2">
    <source>
        <dbReference type="ARBA" id="ARBA00022737"/>
    </source>
</evidence>
<dbReference type="SMART" id="SM00612">
    <property type="entry name" value="Kelch"/>
    <property type="match status" value="2"/>
</dbReference>
<dbReference type="AlphaFoldDB" id="W1NV45"/>
<dbReference type="Gene3D" id="2.120.10.80">
    <property type="entry name" value="Kelch-type beta propeller"/>
    <property type="match status" value="1"/>
</dbReference>
<accession>W1NV45</accession>
<name>W1NV45_AMBTC</name>
<dbReference type="Gramene" id="ERM99487">
    <property type="protein sequence ID" value="ERM99487"/>
    <property type="gene ID" value="AMTR_s00088p00016720"/>
</dbReference>
<keyword evidence="4" id="KW-1185">Reference proteome</keyword>
<dbReference type="EMBL" id="KI394998">
    <property type="protein sequence ID" value="ERM99487.1"/>
    <property type="molecule type" value="Genomic_DNA"/>
</dbReference>